<protein>
    <submittedName>
        <fullName evidence="1">Uncharacterized protein</fullName>
    </submittedName>
</protein>
<name>A0A3M8C8X8_9BACL</name>
<dbReference type="AlphaFoldDB" id="A0A3M8C8X8"/>
<organism evidence="1 2">
    <name type="scientific">Brevibacillus panacihumi</name>
    <dbReference type="NCBI Taxonomy" id="497735"/>
    <lineage>
        <taxon>Bacteria</taxon>
        <taxon>Bacillati</taxon>
        <taxon>Bacillota</taxon>
        <taxon>Bacilli</taxon>
        <taxon>Bacillales</taxon>
        <taxon>Paenibacillaceae</taxon>
        <taxon>Brevibacillus</taxon>
    </lineage>
</organism>
<dbReference type="EMBL" id="RHHT01000062">
    <property type="protein sequence ID" value="RNB72170.1"/>
    <property type="molecule type" value="Genomic_DNA"/>
</dbReference>
<reference evidence="1 2" key="1">
    <citation type="submission" date="2018-10" db="EMBL/GenBank/DDBJ databases">
        <title>Phylogenomics of Brevibacillus.</title>
        <authorList>
            <person name="Dunlap C."/>
        </authorList>
    </citation>
    <scope>NUCLEOTIDE SEQUENCE [LARGE SCALE GENOMIC DNA]</scope>
    <source>
        <strain evidence="1 2">JCM 15085</strain>
    </source>
</reference>
<dbReference type="RefSeq" id="WP_122915235.1">
    <property type="nucleotide sequence ID" value="NZ_RHHT01000062.1"/>
</dbReference>
<gene>
    <name evidence="1" type="ORF">EDM58_21955</name>
</gene>
<accession>A0A3M8C8X8</accession>
<dbReference type="Proteomes" id="UP000281915">
    <property type="component" value="Unassembled WGS sequence"/>
</dbReference>
<evidence type="ECO:0000313" key="2">
    <source>
        <dbReference type="Proteomes" id="UP000281915"/>
    </source>
</evidence>
<comment type="caution">
    <text evidence="1">The sequence shown here is derived from an EMBL/GenBank/DDBJ whole genome shotgun (WGS) entry which is preliminary data.</text>
</comment>
<sequence>MLNFKDMVQDDLTVFFNPDEHGETHIINGSEIVIVPDQDELQERKANTADPDDGIHDADILFYAKRKDFPGHLDVDSWLSLDGEQYRVATIEKDELMYTITLAATRS</sequence>
<evidence type="ECO:0000313" key="1">
    <source>
        <dbReference type="EMBL" id="RNB72170.1"/>
    </source>
</evidence>
<proteinExistence type="predicted"/>